<dbReference type="CDD" id="cd00085">
    <property type="entry name" value="HNHc"/>
    <property type="match status" value="1"/>
</dbReference>
<feature type="compositionally biased region" description="Basic and acidic residues" evidence="1">
    <location>
        <begin position="155"/>
        <end position="172"/>
    </location>
</feature>
<dbReference type="AlphaFoldDB" id="A0A646KS99"/>
<keyword evidence="3" id="KW-0540">Nuclease</keyword>
<evidence type="ECO:0000313" key="3">
    <source>
        <dbReference type="EMBL" id="MQT05202.1"/>
    </source>
</evidence>
<organism evidence="3 4">
    <name type="scientific">Streptomyces jumonjinensis</name>
    <dbReference type="NCBI Taxonomy" id="1945"/>
    <lineage>
        <taxon>Bacteria</taxon>
        <taxon>Bacillati</taxon>
        <taxon>Actinomycetota</taxon>
        <taxon>Actinomycetes</taxon>
        <taxon>Kitasatosporales</taxon>
        <taxon>Streptomycetaceae</taxon>
        <taxon>Streptomyces</taxon>
    </lineage>
</organism>
<dbReference type="SMART" id="SM00507">
    <property type="entry name" value="HNHc"/>
    <property type="match status" value="1"/>
</dbReference>
<keyword evidence="4" id="KW-1185">Reference proteome</keyword>
<dbReference type="InterPro" id="IPR002711">
    <property type="entry name" value="HNH"/>
</dbReference>
<dbReference type="InterPro" id="IPR003615">
    <property type="entry name" value="HNH_nuc"/>
</dbReference>
<dbReference type="RefSeq" id="WP_153526451.1">
    <property type="nucleotide sequence ID" value="NZ_JBEPDZ010000031.1"/>
</dbReference>
<dbReference type="GO" id="GO:0003676">
    <property type="term" value="F:nucleic acid binding"/>
    <property type="evidence" value="ECO:0007669"/>
    <property type="project" value="InterPro"/>
</dbReference>
<reference evidence="3 4" key="1">
    <citation type="submission" date="2019-05" db="EMBL/GenBank/DDBJ databases">
        <title>Comparative genomics and metabolomics analyses of clavulanic acid producing Streptomyces species provides insight into specialized metabolism and evolution of beta-lactam biosynthetic gene clusters.</title>
        <authorList>
            <person name="Moore M.A."/>
            <person name="Cruz-Morales P."/>
            <person name="Barona Gomez F."/>
            <person name="Kapil T."/>
        </authorList>
    </citation>
    <scope>NUCLEOTIDE SEQUENCE [LARGE SCALE GENOMIC DNA]</scope>
    <source>
        <strain evidence="3 4">NRRL 5741</strain>
    </source>
</reference>
<evidence type="ECO:0000256" key="1">
    <source>
        <dbReference type="SAM" id="MobiDB-lite"/>
    </source>
</evidence>
<keyword evidence="3" id="KW-0255">Endonuclease</keyword>
<dbReference type="GO" id="GO:0004519">
    <property type="term" value="F:endonuclease activity"/>
    <property type="evidence" value="ECO:0007669"/>
    <property type="project" value="UniProtKB-KW"/>
</dbReference>
<dbReference type="OrthoDB" id="9802640at2"/>
<dbReference type="GO" id="GO:0008270">
    <property type="term" value="F:zinc ion binding"/>
    <property type="evidence" value="ECO:0007669"/>
    <property type="project" value="InterPro"/>
</dbReference>
<evidence type="ECO:0000313" key="4">
    <source>
        <dbReference type="Proteomes" id="UP000419138"/>
    </source>
</evidence>
<dbReference type="Pfam" id="PF01844">
    <property type="entry name" value="HNH"/>
    <property type="match status" value="1"/>
</dbReference>
<keyword evidence="3" id="KW-0378">Hydrolase</keyword>
<feature type="region of interest" description="Disordered" evidence="1">
    <location>
        <begin position="155"/>
        <end position="174"/>
    </location>
</feature>
<evidence type="ECO:0000259" key="2">
    <source>
        <dbReference type="SMART" id="SM00507"/>
    </source>
</evidence>
<proteinExistence type="predicted"/>
<feature type="region of interest" description="Disordered" evidence="1">
    <location>
        <begin position="1"/>
        <end position="44"/>
    </location>
</feature>
<accession>A0A646KS99</accession>
<dbReference type="Proteomes" id="UP000419138">
    <property type="component" value="Unassembled WGS sequence"/>
</dbReference>
<protein>
    <submittedName>
        <fullName evidence="3">HNH endonuclease</fullName>
    </submittedName>
</protein>
<name>A0A646KS99_STRJU</name>
<sequence>MLTAPSGGLRRHPPTWLMNSRAQGKAAHGESRPEDGSSDSDPAERKALLSLPTGAGKTRAVISLVAPQIRERRTGFSPLDQHGVLIDAQNRISAVCELLRSLERQELLVPGAPAGAARTSEPFIRALPYARRRMRATVSTEADYRSLCRQVETKERAGRAQDRRPTAGERRVRSAAARRAVLLRSRGRCENPDCFKADLPYRTKAGEPLLEADHIDDHAKGGRDHPAAMIALCPNCHRNKTHGEDGPAMTERLRAEAALLDTKWQEHRDPGGPP</sequence>
<gene>
    <name evidence="3" type="ORF">FF041_35340</name>
</gene>
<comment type="caution">
    <text evidence="3">The sequence shown here is derived from an EMBL/GenBank/DDBJ whole genome shotgun (WGS) entry which is preliminary data.</text>
</comment>
<dbReference type="EMBL" id="VCLA01000199">
    <property type="protein sequence ID" value="MQT05202.1"/>
    <property type="molecule type" value="Genomic_DNA"/>
</dbReference>
<feature type="domain" description="HNH nuclease" evidence="2">
    <location>
        <begin position="176"/>
        <end position="238"/>
    </location>
</feature>
<dbReference type="Gene3D" id="1.10.30.50">
    <property type="match status" value="1"/>
</dbReference>